<feature type="domain" description="Alpha/beta hydrolase fold-3" evidence="1">
    <location>
        <begin position="78"/>
        <end position="300"/>
    </location>
</feature>
<dbReference type="GO" id="GO:0016787">
    <property type="term" value="F:hydrolase activity"/>
    <property type="evidence" value="ECO:0007669"/>
    <property type="project" value="InterPro"/>
</dbReference>
<evidence type="ECO:0000259" key="1">
    <source>
        <dbReference type="Pfam" id="PF07859"/>
    </source>
</evidence>
<dbReference type="InterPro" id="IPR029058">
    <property type="entry name" value="AB_hydrolase_fold"/>
</dbReference>
<dbReference type="Gene3D" id="3.40.50.1820">
    <property type="entry name" value="alpha/beta hydrolase"/>
    <property type="match status" value="1"/>
</dbReference>
<reference evidence="2" key="1">
    <citation type="submission" date="2022-04" db="EMBL/GenBank/DDBJ databases">
        <title>A functionally conserved STORR gene fusion in Papaver species that diverged 16.8 million years ago.</title>
        <authorList>
            <person name="Catania T."/>
        </authorList>
    </citation>
    <scope>NUCLEOTIDE SEQUENCE</scope>
    <source>
        <strain evidence="2">S-188037</strain>
    </source>
</reference>
<name>A0AAD4RWC2_9MAGN</name>
<sequence>MENNEIVYEYKPFLRVYKDGRKERIFVGKSIPPSMEDPKTGVSSKDVIVTPENGAPSRIYLPKLTQQQESLNKKFPLLLYFHEGAFCAQSPSSPIYHNYVSSLVAEANVVAVSVGFRLVPEHHLPVAYDDSWRAIEWVLSHSTGHGSESWLNNYVDYNRVFVAGDSSGANISHNMAMRLARTHHEKKVPHGFQFSGVVLIHPYFWDVKPIGSEDKDMSKKIIMDNIWPNICPSSPGYDDPLVNPCKDPNLSSLGCKRVLVFVAGEDLLRDRGWLYYETLRKSKWNGVVEIMESQGEDHVFNLLKPDSEKAVKMKELVISFLNHQEHIPSRI</sequence>
<comment type="caution">
    <text evidence="2">The sequence shown here is derived from an EMBL/GenBank/DDBJ whole genome shotgun (WGS) entry which is preliminary data.</text>
</comment>
<organism evidence="2 3">
    <name type="scientific">Papaver atlanticum</name>
    <dbReference type="NCBI Taxonomy" id="357466"/>
    <lineage>
        <taxon>Eukaryota</taxon>
        <taxon>Viridiplantae</taxon>
        <taxon>Streptophyta</taxon>
        <taxon>Embryophyta</taxon>
        <taxon>Tracheophyta</taxon>
        <taxon>Spermatophyta</taxon>
        <taxon>Magnoliopsida</taxon>
        <taxon>Ranunculales</taxon>
        <taxon>Papaveraceae</taxon>
        <taxon>Papaveroideae</taxon>
        <taxon>Papaver</taxon>
    </lineage>
</organism>
<dbReference type="PANTHER" id="PTHR23024:SF577">
    <property type="entry name" value="CARBOXYLESTERASE 2-RELATED"/>
    <property type="match status" value="1"/>
</dbReference>
<dbReference type="InterPro" id="IPR013094">
    <property type="entry name" value="AB_hydrolase_3"/>
</dbReference>
<dbReference type="InterPro" id="IPR050466">
    <property type="entry name" value="Carboxylest/Gibb_receptor"/>
</dbReference>
<proteinExistence type="predicted"/>
<dbReference type="PANTHER" id="PTHR23024">
    <property type="entry name" value="ARYLACETAMIDE DEACETYLASE"/>
    <property type="match status" value="1"/>
</dbReference>
<dbReference type="Proteomes" id="UP001202328">
    <property type="component" value="Unassembled WGS sequence"/>
</dbReference>
<protein>
    <recommendedName>
        <fullName evidence="1">Alpha/beta hydrolase fold-3 domain-containing protein</fullName>
    </recommendedName>
</protein>
<dbReference type="SUPFAM" id="SSF53474">
    <property type="entry name" value="alpha/beta-Hydrolases"/>
    <property type="match status" value="1"/>
</dbReference>
<dbReference type="AlphaFoldDB" id="A0AAD4RWC2"/>
<keyword evidence="3" id="KW-1185">Reference proteome</keyword>
<accession>A0AAD4RWC2</accession>
<dbReference type="EMBL" id="JAJJMB010017781">
    <property type="protein sequence ID" value="KAI3834919.1"/>
    <property type="molecule type" value="Genomic_DNA"/>
</dbReference>
<dbReference type="Pfam" id="PF07859">
    <property type="entry name" value="Abhydrolase_3"/>
    <property type="match status" value="1"/>
</dbReference>
<evidence type="ECO:0000313" key="2">
    <source>
        <dbReference type="EMBL" id="KAI3834919.1"/>
    </source>
</evidence>
<gene>
    <name evidence="2" type="ORF">MKW98_016032</name>
</gene>
<evidence type="ECO:0000313" key="3">
    <source>
        <dbReference type="Proteomes" id="UP001202328"/>
    </source>
</evidence>